<evidence type="ECO:0000313" key="9">
    <source>
        <dbReference type="EMBL" id="OBZ85993.1"/>
    </source>
</evidence>
<dbReference type="EMBL" id="LUGH01000338">
    <property type="protein sequence ID" value="OBZ85993.1"/>
    <property type="molecule type" value="Genomic_DNA"/>
</dbReference>
<comment type="caution">
    <text evidence="9">The sequence shown here is derived from an EMBL/GenBank/DDBJ whole genome shotgun (WGS) entry which is preliminary data.</text>
</comment>
<dbReference type="GO" id="GO:0005634">
    <property type="term" value="C:nucleus"/>
    <property type="evidence" value="ECO:0007669"/>
    <property type="project" value="UniProtKB-SubCell"/>
</dbReference>
<keyword evidence="2" id="KW-0479">Metal-binding</keyword>
<dbReference type="InterPro" id="IPR036236">
    <property type="entry name" value="Znf_C2H2_sf"/>
</dbReference>
<dbReference type="FunFam" id="3.30.160.60:FF:000072">
    <property type="entry name" value="zinc finger protein 143 isoform X1"/>
    <property type="match status" value="1"/>
</dbReference>
<dbReference type="STRING" id="101091.A0A1C7NA43"/>
<keyword evidence="3" id="KW-0677">Repeat</keyword>
<evidence type="ECO:0000259" key="8">
    <source>
        <dbReference type="PROSITE" id="PS50157"/>
    </source>
</evidence>
<dbReference type="SUPFAM" id="SSF57667">
    <property type="entry name" value="beta-beta-alpha zinc fingers"/>
    <property type="match status" value="1"/>
</dbReference>
<dbReference type="PANTHER" id="PTHR24394:SF29">
    <property type="entry name" value="MYONEURIN"/>
    <property type="match status" value="1"/>
</dbReference>
<feature type="domain" description="C2H2-type" evidence="8">
    <location>
        <begin position="97"/>
        <end position="124"/>
    </location>
</feature>
<evidence type="ECO:0000256" key="5">
    <source>
        <dbReference type="ARBA" id="ARBA00022833"/>
    </source>
</evidence>
<evidence type="ECO:0000256" key="1">
    <source>
        <dbReference type="ARBA" id="ARBA00004123"/>
    </source>
</evidence>
<feature type="domain" description="C2H2-type" evidence="8">
    <location>
        <begin position="125"/>
        <end position="152"/>
    </location>
</feature>
<evidence type="ECO:0000256" key="4">
    <source>
        <dbReference type="ARBA" id="ARBA00022771"/>
    </source>
</evidence>
<accession>A0A1C7NA43</accession>
<dbReference type="GO" id="GO:0008270">
    <property type="term" value="F:zinc ion binding"/>
    <property type="evidence" value="ECO:0007669"/>
    <property type="project" value="UniProtKB-KW"/>
</dbReference>
<evidence type="ECO:0000256" key="6">
    <source>
        <dbReference type="ARBA" id="ARBA00023242"/>
    </source>
</evidence>
<evidence type="ECO:0000256" key="2">
    <source>
        <dbReference type="ARBA" id="ARBA00022723"/>
    </source>
</evidence>
<dbReference type="InterPro" id="IPR013087">
    <property type="entry name" value="Znf_C2H2_type"/>
</dbReference>
<dbReference type="PANTHER" id="PTHR24394">
    <property type="entry name" value="ZINC FINGER PROTEIN"/>
    <property type="match status" value="1"/>
</dbReference>
<dbReference type="Proteomes" id="UP000093000">
    <property type="component" value="Unassembled WGS sequence"/>
</dbReference>
<comment type="subcellular location">
    <subcellularLocation>
        <location evidence="1">Nucleus</location>
    </subcellularLocation>
</comment>
<dbReference type="InParanoid" id="A0A1C7NA43"/>
<sequence length="170" mass="19688">MNYSVTMVPDKQPISYTDSMDLLWSSSCPSMVPMWLDTMPLPYLPNTFPFDPQNDALFYLDWPRHSVADNQSSCSSPLSSPIPSFYEKPKVKTDRPYSCHLCPRAFARKHDLQRHIRVHTGDKPYACPCCKKAFARTDALKRHLRVEEDCRKSQEVQAMKAAGRRRYKNI</sequence>
<dbReference type="GO" id="GO:0000978">
    <property type="term" value="F:RNA polymerase II cis-regulatory region sequence-specific DNA binding"/>
    <property type="evidence" value="ECO:0007669"/>
    <property type="project" value="UniProtKB-ARBA"/>
</dbReference>
<organism evidence="9 10">
    <name type="scientific">Choanephora cucurbitarum</name>
    <dbReference type="NCBI Taxonomy" id="101091"/>
    <lineage>
        <taxon>Eukaryota</taxon>
        <taxon>Fungi</taxon>
        <taxon>Fungi incertae sedis</taxon>
        <taxon>Mucoromycota</taxon>
        <taxon>Mucoromycotina</taxon>
        <taxon>Mucoromycetes</taxon>
        <taxon>Mucorales</taxon>
        <taxon>Mucorineae</taxon>
        <taxon>Choanephoraceae</taxon>
        <taxon>Choanephoroideae</taxon>
        <taxon>Choanephora</taxon>
    </lineage>
</organism>
<keyword evidence="6" id="KW-0539">Nucleus</keyword>
<evidence type="ECO:0000256" key="3">
    <source>
        <dbReference type="ARBA" id="ARBA00022737"/>
    </source>
</evidence>
<gene>
    <name evidence="9" type="primary">MIG1_1</name>
    <name evidence="9" type="ORF">A0J61_05948</name>
</gene>
<evidence type="ECO:0000313" key="10">
    <source>
        <dbReference type="Proteomes" id="UP000093000"/>
    </source>
</evidence>
<dbReference type="AlphaFoldDB" id="A0A1C7NA43"/>
<reference evidence="9 10" key="1">
    <citation type="submission" date="2016-03" db="EMBL/GenBank/DDBJ databases">
        <title>Choanephora cucurbitarum.</title>
        <authorList>
            <person name="Min B."/>
            <person name="Park H."/>
            <person name="Park J.-H."/>
            <person name="Shin H.-D."/>
            <person name="Choi I.-G."/>
        </authorList>
    </citation>
    <scope>NUCLEOTIDE SEQUENCE [LARGE SCALE GENOMIC DNA]</scope>
    <source>
        <strain evidence="9 10">KUS-F28377</strain>
    </source>
</reference>
<dbReference type="PROSITE" id="PS00028">
    <property type="entry name" value="ZINC_FINGER_C2H2_1"/>
    <property type="match status" value="1"/>
</dbReference>
<dbReference type="SMART" id="SM00355">
    <property type="entry name" value="ZnF_C2H2"/>
    <property type="match status" value="2"/>
</dbReference>
<protein>
    <submittedName>
        <fullName evidence="9">Regulatory protein MIG1</fullName>
    </submittedName>
</protein>
<dbReference type="PROSITE" id="PS50157">
    <property type="entry name" value="ZINC_FINGER_C2H2_2"/>
    <property type="match status" value="2"/>
</dbReference>
<dbReference type="Pfam" id="PF00096">
    <property type="entry name" value="zf-C2H2"/>
    <property type="match status" value="2"/>
</dbReference>
<dbReference type="GO" id="GO:0000981">
    <property type="term" value="F:DNA-binding transcription factor activity, RNA polymerase II-specific"/>
    <property type="evidence" value="ECO:0007669"/>
    <property type="project" value="UniProtKB-ARBA"/>
</dbReference>
<dbReference type="OrthoDB" id="8922241at2759"/>
<dbReference type="Gene3D" id="3.30.160.60">
    <property type="entry name" value="Classic Zinc Finger"/>
    <property type="match status" value="2"/>
</dbReference>
<keyword evidence="5" id="KW-0862">Zinc</keyword>
<evidence type="ECO:0000256" key="7">
    <source>
        <dbReference type="PROSITE-ProRule" id="PRU00042"/>
    </source>
</evidence>
<dbReference type="FunFam" id="3.30.160.60:FF:000690">
    <property type="entry name" value="Zinc finger protein 354C"/>
    <property type="match status" value="1"/>
</dbReference>
<name>A0A1C7NA43_9FUNG</name>
<keyword evidence="4 7" id="KW-0863">Zinc-finger</keyword>
<proteinExistence type="predicted"/>
<keyword evidence="10" id="KW-1185">Reference proteome</keyword>